<keyword evidence="2" id="KW-1185">Reference proteome</keyword>
<evidence type="ECO:0000313" key="1">
    <source>
        <dbReference type="EMBL" id="QMS88047.1"/>
    </source>
</evidence>
<proteinExistence type="predicted"/>
<evidence type="ECO:0000313" key="2">
    <source>
        <dbReference type="Proteomes" id="UP000514713"/>
    </source>
</evidence>
<dbReference type="EMBL" id="CP054698">
    <property type="protein sequence ID" value="QMS88047.1"/>
    <property type="molecule type" value="Genomic_DNA"/>
</dbReference>
<accession>A0A7D7LFZ1</accession>
<gene>
    <name evidence="1" type="ORF">HUN01_10760</name>
</gene>
<dbReference type="Pfam" id="PF13414">
    <property type="entry name" value="TPR_11"/>
    <property type="match status" value="1"/>
</dbReference>
<name>A0A7D7LFZ1_9NOSO</name>
<reference evidence="2" key="1">
    <citation type="submission" date="2020-06" db="EMBL/GenBank/DDBJ databases">
        <title>Nostoc edaphicum CCNP1411 genome.</title>
        <authorList>
            <person name="Fidor A."/>
            <person name="Grabski M."/>
            <person name="Gawor J."/>
            <person name="Gromadka R."/>
            <person name="Wegrzyn G."/>
            <person name="Mazur-Marzec H."/>
        </authorList>
    </citation>
    <scope>NUCLEOTIDE SEQUENCE [LARGE SCALE GENOMIC DNA]</scope>
    <source>
        <strain evidence="2">CCNP1411</strain>
    </source>
</reference>
<dbReference type="Proteomes" id="UP000514713">
    <property type="component" value="Chromosome"/>
</dbReference>
<sequence length="69" mass="7900">MRRRYRFVDFENWAIAIAQLSLSKKSKAIAAYQKALRLDPNVEISHHNLGLALQANSFINIDNSCLIKI</sequence>
<dbReference type="InterPro" id="IPR011990">
    <property type="entry name" value="TPR-like_helical_dom_sf"/>
</dbReference>
<organism evidence="1 2">
    <name type="scientific">Nostoc edaphicum CCNP1411</name>
    <dbReference type="NCBI Taxonomy" id="1472755"/>
    <lineage>
        <taxon>Bacteria</taxon>
        <taxon>Bacillati</taxon>
        <taxon>Cyanobacteriota</taxon>
        <taxon>Cyanophyceae</taxon>
        <taxon>Nostocales</taxon>
        <taxon>Nostocaceae</taxon>
        <taxon>Nostoc</taxon>
    </lineage>
</organism>
<dbReference type="SUPFAM" id="SSF48452">
    <property type="entry name" value="TPR-like"/>
    <property type="match status" value="1"/>
</dbReference>
<dbReference type="Gene3D" id="1.25.40.10">
    <property type="entry name" value="Tetratricopeptide repeat domain"/>
    <property type="match status" value="1"/>
</dbReference>
<dbReference type="KEGG" id="ned:HUN01_10760"/>
<protein>
    <submittedName>
        <fullName evidence="1">Tetratricopeptide repeat protein</fullName>
    </submittedName>
</protein>
<dbReference type="AlphaFoldDB" id="A0A7D7LFZ1"/>